<dbReference type="GO" id="GO:0008233">
    <property type="term" value="F:peptidase activity"/>
    <property type="evidence" value="ECO:0007669"/>
    <property type="project" value="UniProtKB-KW"/>
</dbReference>
<name>A0ABT1UMU2_9GAMM</name>
<evidence type="ECO:0000313" key="3">
    <source>
        <dbReference type="EMBL" id="MCQ8183371.1"/>
    </source>
</evidence>
<organism evidence="3 4">
    <name type="scientific">Methylomonas aurea</name>
    <dbReference type="NCBI Taxonomy" id="2952224"/>
    <lineage>
        <taxon>Bacteria</taxon>
        <taxon>Pseudomonadati</taxon>
        <taxon>Pseudomonadota</taxon>
        <taxon>Gammaproteobacteria</taxon>
        <taxon>Methylococcales</taxon>
        <taxon>Methylococcaceae</taxon>
        <taxon>Methylomonas</taxon>
    </lineage>
</organism>
<reference evidence="3 4" key="1">
    <citation type="submission" date="2022-07" db="EMBL/GenBank/DDBJ databases">
        <title>Methylomonas rivi sp. nov., Methylomonas rosea sp. nov., Methylomonas aureus sp. nov. and Methylomonas subterranea sp. nov., four novel methanotrophs isolated from a freshwater creek and the deep terrestrial subsurface.</title>
        <authorList>
            <person name="Abin C."/>
            <person name="Sankaranarayanan K."/>
            <person name="Garner C."/>
            <person name="Sindelar R."/>
            <person name="Kotary K."/>
            <person name="Garner R."/>
            <person name="Barclay S."/>
            <person name="Lawson P."/>
            <person name="Krumholz L."/>
        </authorList>
    </citation>
    <scope>NUCLEOTIDE SEQUENCE [LARGE SCALE GENOMIC DNA]</scope>
    <source>
        <strain evidence="3 4">SURF-1</strain>
    </source>
</reference>
<dbReference type="Proteomes" id="UP001524569">
    <property type="component" value="Unassembled WGS sequence"/>
</dbReference>
<protein>
    <submittedName>
        <fullName evidence="3">CPBP family glutamic-type intramembrane protease</fullName>
        <ecNumber evidence="3">3.4.-.-</ecNumber>
    </submittedName>
</protein>
<evidence type="ECO:0000313" key="4">
    <source>
        <dbReference type="Proteomes" id="UP001524569"/>
    </source>
</evidence>
<evidence type="ECO:0000259" key="2">
    <source>
        <dbReference type="Pfam" id="PF02517"/>
    </source>
</evidence>
<feature type="transmembrane region" description="Helical" evidence="1">
    <location>
        <begin position="45"/>
        <end position="71"/>
    </location>
</feature>
<keyword evidence="1" id="KW-0472">Membrane</keyword>
<feature type="transmembrane region" description="Helical" evidence="1">
    <location>
        <begin position="202"/>
        <end position="222"/>
    </location>
</feature>
<sequence>MAVNWKLALAMLALAVPGAIASAWLALPQLLAGRPLPLPLATLQIAAAGQTVLIALAAAGIGTSLGARVGLQAPVISALLNGDKPWPAWRAQWLASALGGLVGGAVIVGFYLCAPAELAPLHSAATIPLTVRLLYGGITEEILLRWGLMSGLAWAGWRLLQGGTGRPAAIVIWAAIALSALVFGISHLPAALAALGTASGSAIAYIVAGNALFGMLAGYLFWRYGLEAAIAAHVLAHVLAQLVRG</sequence>
<keyword evidence="1" id="KW-0812">Transmembrane</keyword>
<dbReference type="GO" id="GO:0006508">
    <property type="term" value="P:proteolysis"/>
    <property type="evidence" value="ECO:0007669"/>
    <property type="project" value="UniProtKB-KW"/>
</dbReference>
<feature type="domain" description="CAAX prenyl protease 2/Lysostaphin resistance protein A-like" evidence="2">
    <location>
        <begin position="127"/>
        <end position="237"/>
    </location>
</feature>
<feature type="transmembrane region" description="Helical" evidence="1">
    <location>
        <begin position="142"/>
        <end position="160"/>
    </location>
</feature>
<gene>
    <name evidence="3" type="ORF">NP603_19825</name>
</gene>
<feature type="transmembrane region" description="Helical" evidence="1">
    <location>
        <begin position="91"/>
        <end position="112"/>
    </location>
</feature>
<dbReference type="EMBL" id="JANIBM010000045">
    <property type="protein sequence ID" value="MCQ8183371.1"/>
    <property type="molecule type" value="Genomic_DNA"/>
</dbReference>
<keyword evidence="4" id="KW-1185">Reference proteome</keyword>
<keyword evidence="1" id="KW-1133">Transmembrane helix</keyword>
<accession>A0ABT1UMU2</accession>
<dbReference type="EC" id="3.4.-.-" evidence="3"/>
<comment type="caution">
    <text evidence="3">The sequence shown here is derived from an EMBL/GenBank/DDBJ whole genome shotgun (WGS) entry which is preliminary data.</text>
</comment>
<dbReference type="RefSeq" id="WP_256612586.1">
    <property type="nucleotide sequence ID" value="NZ_JANIBM010000045.1"/>
</dbReference>
<proteinExistence type="predicted"/>
<dbReference type="InterPro" id="IPR003675">
    <property type="entry name" value="Rce1/LyrA-like_dom"/>
</dbReference>
<keyword evidence="3" id="KW-0378">Hydrolase</keyword>
<keyword evidence="3" id="KW-0645">Protease</keyword>
<evidence type="ECO:0000256" key="1">
    <source>
        <dbReference type="SAM" id="Phobius"/>
    </source>
</evidence>
<dbReference type="Pfam" id="PF02517">
    <property type="entry name" value="Rce1-like"/>
    <property type="match status" value="1"/>
</dbReference>
<feature type="transmembrane region" description="Helical" evidence="1">
    <location>
        <begin position="172"/>
        <end position="195"/>
    </location>
</feature>